<dbReference type="OrthoDB" id="968951at2759"/>
<dbReference type="Pfam" id="PF24924">
    <property type="entry name" value="DUF7745"/>
    <property type="match status" value="1"/>
</dbReference>
<dbReference type="PANTHER" id="PTHR48200:SF1">
    <property type="entry name" value="AMINOTRANSFERASE-LIKE PLANT MOBILE DOMAIN-CONTAINING PROTEIN"/>
    <property type="match status" value="1"/>
</dbReference>
<feature type="coiled-coil region" evidence="1">
    <location>
        <begin position="332"/>
        <end position="363"/>
    </location>
</feature>
<evidence type="ECO:0000313" key="3">
    <source>
        <dbReference type="EMBL" id="KAG8480741.1"/>
    </source>
</evidence>
<feature type="domain" description="DUF7745" evidence="2">
    <location>
        <begin position="86"/>
        <end position="255"/>
    </location>
</feature>
<dbReference type="AlphaFoldDB" id="A0A8J6CRK6"/>
<dbReference type="EMBL" id="JAHUZN010000010">
    <property type="protein sequence ID" value="KAG8480741.1"/>
    <property type="molecule type" value="Genomic_DNA"/>
</dbReference>
<dbReference type="Proteomes" id="UP000701853">
    <property type="component" value="Chromosome 10"/>
</dbReference>
<organism evidence="3 4">
    <name type="scientific">Gossypium anomalum</name>
    <dbReference type="NCBI Taxonomy" id="47600"/>
    <lineage>
        <taxon>Eukaryota</taxon>
        <taxon>Viridiplantae</taxon>
        <taxon>Streptophyta</taxon>
        <taxon>Embryophyta</taxon>
        <taxon>Tracheophyta</taxon>
        <taxon>Spermatophyta</taxon>
        <taxon>Magnoliopsida</taxon>
        <taxon>eudicotyledons</taxon>
        <taxon>Gunneridae</taxon>
        <taxon>Pentapetalae</taxon>
        <taxon>rosids</taxon>
        <taxon>malvids</taxon>
        <taxon>Malvales</taxon>
        <taxon>Malvaceae</taxon>
        <taxon>Malvoideae</taxon>
        <taxon>Gossypium</taxon>
    </lineage>
</organism>
<accession>A0A8J6CRK6</accession>
<protein>
    <recommendedName>
        <fullName evidence="2">DUF7745 domain-containing protein</fullName>
    </recommendedName>
</protein>
<sequence length="478" mass="55326">MGNGYLDKVEDNASVYTWSNKTQLEKGDSVTEGHTSELWDFTHINSTQKNTKVDKHLFRAMIQGNKAYVRPASLPNFTKKLVMITGMSEQLAVARVQQKDDSKCVPWAVLRDLISTHPDVKKRIDVLALSIYGLVIFPKALGHIDEALADLFNQLAETFRSLSSCRRAGEGGRFIGCTQLLLVWFHSHFWKVDKVPCRVFFKDYFPLKEAIDMPRRDDISEERWIDILQNLREEVMWKAPWLVPSEVLYSCGNFDGSLCQKLESCWICTIACSKAISNEAVHTGYTGFSSELDINLQYKGWFSRGVNNNVPRPILGVARSLEESLRVIPSELEVMKQEFERKNSELENRIEKLEEEKMYLSLDVDVQKMEVERRVRLGRSSEQWQQEIQEEMIKTEYWEKKFQEMQSRNQALEKENQGLKTKVAELGRSLHHHQSHNSAIELKARLDKIEEMKYNIGGLEAALQDCELRIEQLEAREK</sequence>
<name>A0A8J6CRK6_9ROSI</name>
<comment type="caution">
    <text evidence="3">The sequence shown here is derived from an EMBL/GenBank/DDBJ whole genome shotgun (WGS) entry which is preliminary data.</text>
</comment>
<keyword evidence="4" id="KW-1185">Reference proteome</keyword>
<evidence type="ECO:0000256" key="1">
    <source>
        <dbReference type="SAM" id="Coils"/>
    </source>
</evidence>
<proteinExistence type="predicted"/>
<gene>
    <name evidence="3" type="ORF">CXB51_025133</name>
</gene>
<dbReference type="InterPro" id="IPR056647">
    <property type="entry name" value="DUF7745"/>
</dbReference>
<evidence type="ECO:0000259" key="2">
    <source>
        <dbReference type="Pfam" id="PF24924"/>
    </source>
</evidence>
<dbReference type="PANTHER" id="PTHR48200">
    <property type="entry name" value="PROTEIN, PUTATIVE-RELATED"/>
    <property type="match status" value="1"/>
</dbReference>
<evidence type="ECO:0000313" key="4">
    <source>
        <dbReference type="Proteomes" id="UP000701853"/>
    </source>
</evidence>
<feature type="coiled-coil region" evidence="1">
    <location>
        <begin position="395"/>
        <end position="429"/>
    </location>
</feature>
<reference evidence="3 4" key="1">
    <citation type="journal article" date="2021" name="bioRxiv">
        <title>The Gossypium anomalum genome as a resource for cotton improvement and evolutionary analysis of hybrid incompatibility.</title>
        <authorList>
            <person name="Grover C.E."/>
            <person name="Yuan D."/>
            <person name="Arick M.A."/>
            <person name="Miller E.R."/>
            <person name="Hu G."/>
            <person name="Peterson D.G."/>
            <person name="Wendel J.F."/>
            <person name="Udall J.A."/>
        </authorList>
    </citation>
    <scope>NUCLEOTIDE SEQUENCE [LARGE SCALE GENOMIC DNA]</scope>
    <source>
        <strain evidence="3">JFW-Udall</strain>
        <tissue evidence="3">Leaf</tissue>
    </source>
</reference>
<keyword evidence="1" id="KW-0175">Coiled coil</keyword>